<dbReference type="GO" id="GO:0005886">
    <property type="term" value="C:plasma membrane"/>
    <property type="evidence" value="ECO:0007669"/>
    <property type="project" value="TreeGrafter"/>
</dbReference>
<keyword evidence="1" id="KW-0472">Membrane</keyword>
<dbReference type="EMBL" id="KZ308449">
    <property type="protein sequence ID" value="KAG8229859.1"/>
    <property type="molecule type" value="Genomic_DNA"/>
</dbReference>
<dbReference type="GO" id="GO:0015485">
    <property type="term" value="F:cholesterol binding"/>
    <property type="evidence" value="ECO:0007669"/>
    <property type="project" value="TreeGrafter"/>
</dbReference>
<dbReference type="PANTHER" id="PTHR10972">
    <property type="entry name" value="OXYSTEROL-BINDING PROTEIN-RELATED"/>
    <property type="match status" value="1"/>
</dbReference>
<dbReference type="AlphaFoldDB" id="A0A8K0K960"/>
<reference evidence="2" key="1">
    <citation type="submission" date="2013-04" db="EMBL/GenBank/DDBJ databases">
        <authorList>
            <person name="Qu J."/>
            <person name="Murali S.C."/>
            <person name="Bandaranaike D."/>
            <person name="Bellair M."/>
            <person name="Blankenburg K."/>
            <person name="Chao H."/>
            <person name="Dinh H."/>
            <person name="Doddapaneni H."/>
            <person name="Downs B."/>
            <person name="Dugan-Rocha S."/>
            <person name="Elkadiri S."/>
            <person name="Gnanaolivu R.D."/>
            <person name="Hernandez B."/>
            <person name="Javaid M."/>
            <person name="Jayaseelan J.C."/>
            <person name="Lee S."/>
            <person name="Li M."/>
            <person name="Ming W."/>
            <person name="Munidasa M."/>
            <person name="Muniz J."/>
            <person name="Nguyen L."/>
            <person name="Ongeri F."/>
            <person name="Osuji N."/>
            <person name="Pu L.-L."/>
            <person name="Puazo M."/>
            <person name="Qu C."/>
            <person name="Quiroz J."/>
            <person name="Raj R."/>
            <person name="Weissenberger G."/>
            <person name="Xin Y."/>
            <person name="Zou X."/>
            <person name="Han Y."/>
            <person name="Richards S."/>
            <person name="Worley K."/>
            <person name="Muzny D."/>
            <person name="Gibbs R."/>
        </authorList>
    </citation>
    <scope>NUCLEOTIDE SEQUENCE</scope>
    <source>
        <strain evidence="2">Sampled in the wild</strain>
    </source>
</reference>
<evidence type="ECO:0000256" key="1">
    <source>
        <dbReference type="SAM" id="Phobius"/>
    </source>
</evidence>
<organism evidence="2 3">
    <name type="scientific">Ladona fulva</name>
    <name type="common">Scarce chaser dragonfly</name>
    <name type="synonym">Libellula fulva</name>
    <dbReference type="NCBI Taxonomy" id="123851"/>
    <lineage>
        <taxon>Eukaryota</taxon>
        <taxon>Metazoa</taxon>
        <taxon>Ecdysozoa</taxon>
        <taxon>Arthropoda</taxon>
        <taxon>Hexapoda</taxon>
        <taxon>Insecta</taxon>
        <taxon>Pterygota</taxon>
        <taxon>Palaeoptera</taxon>
        <taxon>Odonata</taxon>
        <taxon>Epiprocta</taxon>
        <taxon>Anisoptera</taxon>
        <taxon>Libelluloidea</taxon>
        <taxon>Libellulidae</taxon>
        <taxon>Ladona</taxon>
    </lineage>
</organism>
<dbReference type="GO" id="GO:0097038">
    <property type="term" value="C:perinuclear endoplasmic reticulum"/>
    <property type="evidence" value="ECO:0007669"/>
    <property type="project" value="TreeGrafter"/>
</dbReference>
<comment type="caution">
    <text evidence="2">The sequence shown here is derived from an EMBL/GenBank/DDBJ whole genome shotgun (WGS) entry which is preliminary data.</text>
</comment>
<accession>A0A8K0K960</accession>
<dbReference type="InterPro" id="IPR037239">
    <property type="entry name" value="OSBP_sf"/>
</dbReference>
<name>A0A8K0K960_LADFU</name>
<feature type="transmembrane region" description="Helical" evidence="1">
    <location>
        <begin position="6"/>
        <end position="26"/>
    </location>
</feature>
<proteinExistence type="predicted"/>
<keyword evidence="1" id="KW-0812">Transmembrane</keyword>
<dbReference type="GO" id="GO:0005829">
    <property type="term" value="C:cytosol"/>
    <property type="evidence" value="ECO:0007669"/>
    <property type="project" value="TreeGrafter"/>
</dbReference>
<keyword evidence="1" id="KW-1133">Transmembrane helix</keyword>
<dbReference type="Proteomes" id="UP000792457">
    <property type="component" value="Unassembled WGS sequence"/>
</dbReference>
<dbReference type="Gene3D" id="3.30.70.3490">
    <property type="match status" value="1"/>
</dbReference>
<dbReference type="InterPro" id="IPR000648">
    <property type="entry name" value="Oxysterol-bd"/>
</dbReference>
<protein>
    <submittedName>
        <fullName evidence="2">Uncharacterized protein</fullName>
    </submittedName>
</protein>
<dbReference type="SUPFAM" id="SSF144000">
    <property type="entry name" value="Oxysterol-binding protein-like"/>
    <property type="match status" value="1"/>
</dbReference>
<sequence>MLEFGVTLQLLFVVGGGLLNQIALYVKKCSKNVSTPLPEDSELYYGFTKFAMSLNEMENGQAELLPPSDTRFRPDQRLLEQGDITAAEDVKAALEARQRERRRQNEMEGRLHIPRWFRYSHG</sequence>
<evidence type="ECO:0000313" key="2">
    <source>
        <dbReference type="EMBL" id="KAG8229859.1"/>
    </source>
</evidence>
<reference evidence="2" key="2">
    <citation type="submission" date="2017-10" db="EMBL/GenBank/DDBJ databases">
        <title>Ladona fulva Genome sequencing and assembly.</title>
        <authorList>
            <person name="Murali S."/>
            <person name="Richards S."/>
            <person name="Bandaranaike D."/>
            <person name="Bellair M."/>
            <person name="Blankenburg K."/>
            <person name="Chao H."/>
            <person name="Dinh H."/>
            <person name="Doddapaneni H."/>
            <person name="Dugan-Rocha S."/>
            <person name="Elkadiri S."/>
            <person name="Gnanaolivu R."/>
            <person name="Hernandez B."/>
            <person name="Skinner E."/>
            <person name="Javaid M."/>
            <person name="Lee S."/>
            <person name="Li M."/>
            <person name="Ming W."/>
            <person name="Munidasa M."/>
            <person name="Muniz J."/>
            <person name="Nguyen L."/>
            <person name="Hughes D."/>
            <person name="Osuji N."/>
            <person name="Pu L.-L."/>
            <person name="Puazo M."/>
            <person name="Qu C."/>
            <person name="Quiroz J."/>
            <person name="Raj R."/>
            <person name="Weissenberger G."/>
            <person name="Xin Y."/>
            <person name="Zou X."/>
            <person name="Han Y."/>
            <person name="Worley K."/>
            <person name="Muzny D."/>
            <person name="Gibbs R."/>
        </authorList>
    </citation>
    <scope>NUCLEOTIDE SEQUENCE</scope>
    <source>
        <strain evidence="2">Sampled in the wild</strain>
    </source>
</reference>
<evidence type="ECO:0000313" key="3">
    <source>
        <dbReference type="Proteomes" id="UP000792457"/>
    </source>
</evidence>
<gene>
    <name evidence="2" type="ORF">J437_LFUL009134</name>
</gene>
<dbReference type="Pfam" id="PF01237">
    <property type="entry name" value="Oxysterol_BP"/>
    <property type="match status" value="1"/>
</dbReference>
<dbReference type="PANTHER" id="PTHR10972:SF203">
    <property type="entry name" value="OXYSTEROL-BINDING PROTEIN HOMOLOG 3"/>
    <property type="match status" value="1"/>
</dbReference>
<keyword evidence="3" id="KW-1185">Reference proteome</keyword>
<dbReference type="OrthoDB" id="1854502at2759"/>